<evidence type="ECO:0000313" key="4">
    <source>
        <dbReference type="RefSeq" id="XP_011631345.1"/>
    </source>
</evidence>
<organism evidence="1 2">
    <name type="scientific">Pogonomyrmex barbatus</name>
    <name type="common">red harvester ant</name>
    <dbReference type="NCBI Taxonomy" id="144034"/>
    <lineage>
        <taxon>Eukaryota</taxon>
        <taxon>Metazoa</taxon>
        <taxon>Ecdysozoa</taxon>
        <taxon>Arthropoda</taxon>
        <taxon>Hexapoda</taxon>
        <taxon>Insecta</taxon>
        <taxon>Pterygota</taxon>
        <taxon>Neoptera</taxon>
        <taxon>Endopterygota</taxon>
        <taxon>Hymenoptera</taxon>
        <taxon>Apocrita</taxon>
        <taxon>Aculeata</taxon>
        <taxon>Formicoidea</taxon>
        <taxon>Formicidae</taxon>
        <taxon>Myrmicinae</taxon>
        <taxon>Pogonomyrmex</taxon>
    </lineage>
</organism>
<sequence>MNITYEIKAELHEHIDTVQLISTIKCRPKMPDSLFCHLHNFTTLTHINNYNVTRKEITEKMFEIKFNERGVEGLMIEPPFRMIIVNIIRKIATQFNINPRAIPLIGFVTRENSAMGNCTTLYWITRQEPKTDTFRDGNTECRFLILPLANAKPGTTLFIKKIRGRCINPPQYIDFSTGIFKMGRFITKMQINDKFEIFSIFDGKLSLISESESGTLSYKEMIELSLSNIEPAQNQLPSLSYGEFIDLNTNQANC</sequence>
<dbReference type="InterPro" id="IPR015816">
    <property type="entry name" value="Vitellinogen_b-sht_N"/>
</dbReference>
<keyword evidence="1" id="KW-1185">Reference proteome</keyword>
<evidence type="ECO:0000313" key="3">
    <source>
        <dbReference type="RefSeq" id="XP_011631344.1"/>
    </source>
</evidence>
<dbReference type="Proteomes" id="UP000504615">
    <property type="component" value="Unplaced"/>
</dbReference>
<dbReference type="InterPro" id="IPR015819">
    <property type="entry name" value="Lipid_transp_b-sht_shell"/>
</dbReference>
<dbReference type="GO" id="GO:0005319">
    <property type="term" value="F:lipid transporter activity"/>
    <property type="evidence" value="ECO:0007669"/>
    <property type="project" value="InterPro"/>
</dbReference>
<dbReference type="GeneID" id="105423330"/>
<proteinExistence type="predicted"/>
<dbReference type="AlphaFoldDB" id="A0A6I9VTS8"/>
<dbReference type="SUPFAM" id="SSF56968">
    <property type="entry name" value="Lipovitellin-phosvitin complex, beta-sheet shell regions"/>
    <property type="match status" value="1"/>
</dbReference>
<dbReference type="RefSeq" id="XP_011631345.1">
    <property type="nucleotide sequence ID" value="XM_011633043.2"/>
</dbReference>
<name>A0A6I9VTS8_9HYME</name>
<accession>A0A6I9VTS8</accession>
<reference evidence="2 3" key="1">
    <citation type="submission" date="2025-04" db="UniProtKB">
        <authorList>
            <consortium name="RefSeq"/>
        </authorList>
    </citation>
    <scope>IDENTIFICATION</scope>
</reference>
<evidence type="ECO:0000313" key="1">
    <source>
        <dbReference type="Proteomes" id="UP000504615"/>
    </source>
</evidence>
<dbReference type="OrthoDB" id="7572579at2759"/>
<evidence type="ECO:0000313" key="2">
    <source>
        <dbReference type="RefSeq" id="XP_011631343.1"/>
    </source>
</evidence>
<gene>
    <name evidence="2 3 4" type="primary">LOC105423330</name>
</gene>
<protein>
    <submittedName>
        <fullName evidence="2 3">Uncharacterized protein LOC105423330 isoform X2</fullName>
    </submittedName>
</protein>
<dbReference type="RefSeq" id="XP_011631343.1">
    <property type="nucleotide sequence ID" value="XM_011633041.1"/>
</dbReference>
<dbReference type="Gene3D" id="2.30.230.10">
    <property type="entry name" value="Lipovitellin, beta-sheet shell regions, chain A"/>
    <property type="match status" value="1"/>
</dbReference>
<dbReference type="RefSeq" id="XP_011631344.1">
    <property type="nucleotide sequence ID" value="XM_011633042.2"/>
</dbReference>